<evidence type="ECO:0000256" key="7">
    <source>
        <dbReference type="SAM" id="MobiDB-lite"/>
    </source>
</evidence>
<evidence type="ECO:0000256" key="3">
    <source>
        <dbReference type="ARBA" id="ARBA00007336"/>
    </source>
</evidence>
<feature type="compositionally biased region" description="Acidic residues" evidence="7">
    <location>
        <begin position="19"/>
        <end position="30"/>
    </location>
</feature>
<reference evidence="9" key="1">
    <citation type="submission" date="2025-08" db="UniProtKB">
        <authorList>
            <consortium name="RefSeq"/>
        </authorList>
    </citation>
    <scope>IDENTIFICATION</scope>
    <source>
        <tissue evidence="9">Sperm</tissue>
    </source>
</reference>
<feature type="compositionally biased region" description="Low complexity" evidence="7">
    <location>
        <begin position="1"/>
        <end position="17"/>
    </location>
</feature>
<gene>
    <name evidence="9" type="primary">EBNA1BP2</name>
</gene>
<dbReference type="KEGG" id="pmrn:116948848"/>
<proteinExistence type="inferred from homology"/>
<evidence type="ECO:0000256" key="5">
    <source>
        <dbReference type="ARBA" id="ARBA00023054"/>
    </source>
</evidence>
<dbReference type="GO" id="GO:0006364">
    <property type="term" value="P:rRNA processing"/>
    <property type="evidence" value="ECO:0007669"/>
    <property type="project" value="TreeGrafter"/>
</dbReference>
<dbReference type="GO" id="GO:0005730">
    <property type="term" value="C:nucleolus"/>
    <property type="evidence" value="ECO:0007669"/>
    <property type="project" value="UniProtKB-SubCell"/>
</dbReference>
<feature type="compositionally biased region" description="Basic residues" evidence="7">
    <location>
        <begin position="300"/>
        <end position="317"/>
    </location>
</feature>
<sequence>MAVAAMATAVAAASHSGSEGEEDSCSDDSDRELQESFAQGKLKPGLNLQLKARRPPINNVNQMKGCLSEFRRLLPWVERLDVTVGPLPDVEAEASGSDGVDVENDFRREMFFYRQAQAAVLLAVPKLQELNILTKRPEDYFAEMAKTDQHMQKVREKLLSKQMAMERSEKAKQLRQLRKYGKKVQVEVLQQRQKEKKSMMESLKKYKKGVTDKLDFLEADKEGARTQNKPSAAGKDKKRNPNSKRRYKNEKFGFGGKKRGNKRNTRDSVDDVSGFRSRTAHGREGGPRGRAGKAAGNIGKNKRPGKSVRQKMKSKRR</sequence>
<evidence type="ECO:0000256" key="1">
    <source>
        <dbReference type="ARBA" id="ARBA00003387"/>
    </source>
</evidence>
<comment type="subcellular location">
    <subcellularLocation>
        <location evidence="2">Nucleus</location>
        <location evidence="2">Nucleolus</location>
    </subcellularLocation>
</comment>
<comment type="function">
    <text evidence="1">Required for the processing of the 27S pre-rRNA.</text>
</comment>
<dbReference type="AlphaFoldDB" id="A0AAJ7TPZ2"/>
<evidence type="ECO:0000256" key="6">
    <source>
        <dbReference type="ARBA" id="ARBA00023242"/>
    </source>
</evidence>
<evidence type="ECO:0000256" key="4">
    <source>
        <dbReference type="ARBA" id="ARBA00022517"/>
    </source>
</evidence>
<name>A0AAJ7TPZ2_PETMA</name>
<dbReference type="GO" id="GO:0030687">
    <property type="term" value="C:preribosome, large subunit precursor"/>
    <property type="evidence" value="ECO:0007669"/>
    <property type="project" value="TreeGrafter"/>
</dbReference>
<dbReference type="Pfam" id="PF05890">
    <property type="entry name" value="Ebp2"/>
    <property type="match status" value="1"/>
</dbReference>
<dbReference type="GeneID" id="116948848"/>
<keyword evidence="6" id="KW-0539">Nucleus</keyword>
<keyword evidence="5" id="KW-0175">Coiled coil</keyword>
<comment type="similarity">
    <text evidence="3">Belongs to the EBP2 family.</text>
</comment>
<protein>
    <submittedName>
        <fullName evidence="9">Probable rRNA-processing protein EBP2</fullName>
    </submittedName>
</protein>
<evidence type="ECO:0000313" key="9">
    <source>
        <dbReference type="RefSeq" id="XP_032821904.1"/>
    </source>
</evidence>
<evidence type="ECO:0000256" key="2">
    <source>
        <dbReference type="ARBA" id="ARBA00004604"/>
    </source>
</evidence>
<dbReference type="PANTHER" id="PTHR13028:SF0">
    <property type="entry name" value="RRNA-PROCESSING PROTEIN EBP2-RELATED"/>
    <property type="match status" value="1"/>
</dbReference>
<feature type="region of interest" description="Disordered" evidence="7">
    <location>
        <begin position="218"/>
        <end position="317"/>
    </location>
</feature>
<dbReference type="InterPro" id="IPR008610">
    <property type="entry name" value="Ebp2"/>
</dbReference>
<dbReference type="GO" id="GO:0034399">
    <property type="term" value="C:nuclear periphery"/>
    <property type="evidence" value="ECO:0007669"/>
    <property type="project" value="TreeGrafter"/>
</dbReference>
<accession>A0AAJ7TPZ2</accession>
<dbReference type="Proteomes" id="UP001318040">
    <property type="component" value="Chromosome 35"/>
</dbReference>
<dbReference type="RefSeq" id="XP_032821904.1">
    <property type="nucleotide sequence ID" value="XM_032966013.1"/>
</dbReference>
<evidence type="ECO:0000313" key="8">
    <source>
        <dbReference type="Proteomes" id="UP001318040"/>
    </source>
</evidence>
<dbReference type="PANTHER" id="PTHR13028">
    <property type="entry name" value="RRNA PROCESSING PROTEIN EBNA1-BINDING PROTEIN-RELATED"/>
    <property type="match status" value="1"/>
</dbReference>
<dbReference type="GO" id="GO:0042273">
    <property type="term" value="P:ribosomal large subunit biogenesis"/>
    <property type="evidence" value="ECO:0007669"/>
    <property type="project" value="TreeGrafter"/>
</dbReference>
<dbReference type="CTD" id="10969"/>
<organism evidence="8 9">
    <name type="scientific">Petromyzon marinus</name>
    <name type="common">Sea lamprey</name>
    <dbReference type="NCBI Taxonomy" id="7757"/>
    <lineage>
        <taxon>Eukaryota</taxon>
        <taxon>Metazoa</taxon>
        <taxon>Chordata</taxon>
        <taxon>Craniata</taxon>
        <taxon>Vertebrata</taxon>
        <taxon>Cyclostomata</taxon>
        <taxon>Hyperoartia</taxon>
        <taxon>Petromyzontiformes</taxon>
        <taxon>Petromyzontidae</taxon>
        <taxon>Petromyzon</taxon>
    </lineage>
</organism>
<feature type="region of interest" description="Disordered" evidence="7">
    <location>
        <begin position="1"/>
        <end position="35"/>
    </location>
</feature>
<keyword evidence="4" id="KW-0690">Ribosome biogenesis</keyword>
<keyword evidence="8" id="KW-1185">Reference proteome</keyword>
<feature type="compositionally biased region" description="Basic residues" evidence="7">
    <location>
        <begin position="236"/>
        <end position="248"/>
    </location>
</feature>